<sequence length="247" mass="26023">MNHTGTTTSPSTTDPGGPGERSGLALSGVTLRLGDGDSLVTALDAVDLAVRPGEFVAVVGPSGAGKSSLLAVAGALTAPDEGTVTIDGRDIGAMSEAERAAHRRHHIGFVFQTGNLLPALTVLDQLRLVTHLTRGADLARREPRELLEEVGMAHKADRRPHQLSGGERQRVGIARALMTTPSLLLVDEPTAALDRARSHEVVSLLARETKRSAVATVMVTHDHDVLAHCDRIVEMTDGRLSDQTAPA</sequence>
<evidence type="ECO:0000313" key="7">
    <source>
        <dbReference type="Proteomes" id="UP001551675"/>
    </source>
</evidence>
<dbReference type="PANTHER" id="PTHR24220">
    <property type="entry name" value="IMPORT ATP-BINDING PROTEIN"/>
    <property type="match status" value="1"/>
</dbReference>
<feature type="region of interest" description="Disordered" evidence="4">
    <location>
        <begin position="1"/>
        <end position="24"/>
    </location>
</feature>
<dbReference type="Pfam" id="PF00005">
    <property type="entry name" value="ABC_tran"/>
    <property type="match status" value="1"/>
</dbReference>
<dbReference type="Gene3D" id="3.40.50.300">
    <property type="entry name" value="P-loop containing nucleotide triphosphate hydrolases"/>
    <property type="match status" value="1"/>
</dbReference>
<evidence type="ECO:0000313" key="6">
    <source>
        <dbReference type="EMBL" id="MEV0973149.1"/>
    </source>
</evidence>
<dbReference type="Proteomes" id="UP001551675">
    <property type="component" value="Unassembled WGS sequence"/>
</dbReference>
<accession>A0ABV3GNE5</accession>
<comment type="caution">
    <text evidence="6">The sequence shown here is derived from an EMBL/GenBank/DDBJ whole genome shotgun (WGS) entry which is preliminary data.</text>
</comment>
<reference evidence="6 7" key="1">
    <citation type="submission" date="2024-06" db="EMBL/GenBank/DDBJ databases">
        <title>The Natural Products Discovery Center: Release of the First 8490 Sequenced Strains for Exploring Actinobacteria Biosynthetic Diversity.</title>
        <authorList>
            <person name="Kalkreuter E."/>
            <person name="Kautsar S.A."/>
            <person name="Yang D."/>
            <person name="Bader C.D."/>
            <person name="Teijaro C.N."/>
            <person name="Fluegel L."/>
            <person name="Davis C.M."/>
            <person name="Simpson J.R."/>
            <person name="Lauterbach L."/>
            <person name="Steele A.D."/>
            <person name="Gui C."/>
            <person name="Meng S."/>
            <person name="Li G."/>
            <person name="Viehrig K."/>
            <person name="Ye F."/>
            <person name="Su P."/>
            <person name="Kiefer A.F."/>
            <person name="Nichols A."/>
            <person name="Cepeda A.J."/>
            <person name="Yan W."/>
            <person name="Fan B."/>
            <person name="Jiang Y."/>
            <person name="Adhikari A."/>
            <person name="Zheng C.-J."/>
            <person name="Schuster L."/>
            <person name="Cowan T.M."/>
            <person name="Smanski M.J."/>
            <person name="Chevrette M.G."/>
            <person name="De Carvalho L.P.S."/>
            <person name="Shen B."/>
        </authorList>
    </citation>
    <scope>NUCLEOTIDE SEQUENCE [LARGE SCALE GENOMIC DNA]</scope>
    <source>
        <strain evidence="6 7">NPDC050100</strain>
    </source>
</reference>
<dbReference type="GO" id="GO:0005524">
    <property type="term" value="F:ATP binding"/>
    <property type="evidence" value="ECO:0007669"/>
    <property type="project" value="UniProtKB-KW"/>
</dbReference>
<dbReference type="PANTHER" id="PTHR24220:SF685">
    <property type="entry name" value="ABC TRANSPORTER RELATED"/>
    <property type="match status" value="1"/>
</dbReference>
<dbReference type="InterPro" id="IPR003439">
    <property type="entry name" value="ABC_transporter-like_ATP-bd"/>
</dbReference>
<keyword evidence="1" id="KW-0813">Transport</keyword>
<dbReference type="CDD" id="cd03255">
    <property type="entry name" value="ABC_MJ0796_LolCDE_FtsE"/>
    <property type="match status" value="1"/>
</dbReference>
<keyword evidence="7" id="KW-1185">Reference proteome</keyword>
<dbReference type="InterPro" id="IPR003593">
    <property type="entry name" value="AAA+_ATPase"/>
</dbReference>
<feature type="compositionally biased region" description="Low complexity" evidence="4">
    <location>
        <begin position="1"/>
        <end position="15"/>
    </location>
</feature>
<dbReference type="PROSITE" id="PS50893">
    <property type="entry name" value="ABC_TRANSPORTER_2"/>
    <property type="match status" value="1"/>
</dbReference>
<keyword evidence="3 6" id="KW-0067">ATP-binding</keyword>
<keyword evidence="2" id="KW-0547">Nucleotide-binding</keyword>
<evidence type="ECO:0000259" key="5">
    <source>
        <dbReference type="PROSITE" id="PS50893"/>
    </source>
</evidence>
<dbReference type="InterPro" id="IPR015854">
    <property type="entry name" value="ABC_transpr_LolD-like"/>
</dbReference>
<organism evidence="6 7">
    <name type="scientific">Microtetraspora glauca</name>
    <dbReference type="NCBI Taxonomy" id="1996"/>
    <lineage>
        <taxon>Bacteria</taxon>
        <taxon>Bacillati</taxon>
        <taxon>Actinomycetota</taxon>
        <taxon>Actinomycetes</taxon>
        <taxon>Streptosporangiales</taxon>
        <taxon>Streptosporangiaceae</taxon>
        <taxon>Microtetraspora</taxon>
    </lineage>
</organism>
<dbReference type="InterPro" id="IPR017871">
    <property type="entry name" value="ABC_transporter-like_CS"/>
</dbReference>
<feature type="domain" description="ABC transporter" evidence="5">
    <location>
        <begin position="24"/>
        <end position="247"/>
    </location>
</feature>
<gene>
    <name evidence="6" type="ORF">AB0I59_31480</name>
</gene>
<protein>
    <submittedName>
        <fullName evidence="6">ABC transporter ATP-binding protein</fullName>
    </submittedName>
</protein>
<evidence type="ECO:0000256" key="1">
    <source>
        <dbReference type="ARBA" id="ARBA00022448"/>
    </source>
</evidence>
<dbReference type="RefSeq" id="WP_358138624.1">
    <property type="nucleotide sequence ID" value="NZ_JBFALK010000020.1"/>
</dbReference>
<evidence type="ECO:0000256" key="3">
    <source>
        <dbReference type="ARBA" id="ARBA00022840"/>
    </source>
</evidence>
<dbReference type="EMBL" id="JBFALK010000020">
    <property type="protein sequence ID" value="MEV0973149.1"/>
    <property type="molecule type" value="Genomic_DNA"/>
</dbReference>
<dbReference type="InterPro" id="IPR017911">
    <property type="entry name" value="MacB-like_ATP-bd"/>
</dbReference>
<name>A0ABV3GNE5_MICGL</name>
<dbReference type="InterPro" id="IPR027417">
    <property type="entry name" value="P-loop_NTPase"/>
</dbReference>
<evidence type="ECO:0000256" key="2">
    <source>
        <dbReference type="ARBA" id="ARBA00022741"/>
    </source>
</evidence>
<proteinExistence type="predicted"/>
<dbReference type="PROSITE" id="PS00211">
    <property type="entry name" value="ABC_TRANSPORTER_1"/>
    <property type="match status" value="1"/>
</dbReference>
<evidence type="ECO:0000256" key="4">
    <source>
        <dbReference type="SAM" id="MobiDB-lite"/>
    </source>
</evidence>
<dbReference type="SMART" id="SM00382">
    <property type="entry name" value="AAA"/>
    <property type="match status" value="1"/>
</dbReference>
<dbReference type="SUPFAM" id="SSF52540">
    <property type="entry name" value="P-loop containing nucleoside triphosphate hydrolases"/>
    <property type="match status" value="1"/>
</dbReference>